<proteinExistence type="inferred from homology"/>
<dbReference type="EMBL" id="NPEV01000041">
    <property type="protein sequence ID" value="RAI25808.1"/>
    <property type="molecule type" value="Genomic_DNA"/>
</dbReference>
<accession>A0A327JR07</accession>
<dbReference type="AlphaFoldDB" id="A0A327JR07"/>
<reference evidence="4 5" key="1">
    <citation type="submission" date="2017-07" db="EMBL/GenBank/DDBJ databases">
        <title>Draft Genome Sequences of Select Purple Nonsulfur Bacteria.</title>
        <authorList>
            <person name="Lasarre B."/>
            <person name="Mckinlay J.B."/>
        </authorList>
    </citation>
    <scope>NUCLEOTIDE SEQUENCE [LARGE SCALE GENOMIC DNA]</scope>
    <source>
        <strain evidence="4 5">DSM 11290</strain>
    </source>
</reference>
<name>A0A327JR07_9HYPH</name>
<keyword evidence="5" id="KW-1185">Reference proteome</keyword>
<evidence type="ECO:0000256" key="1">
    <source>
        <dbReference type="ARBA" id="ARBA00010285"/>
    </source>
</evidence>
<sequence>MEKALKVAFATTDQTHVDQHFGSAVRFAVYHVTMDEARIAEAIAFEAASQDGNEDKLAARIAALTGCAAVYCQAVGASAIAQLKKVGVQPLKVAPGTPIKAQLAQLQQELREGPALWIVRALSEERDPNRFDDMEAEGWSE</sequence>
<dbReference type="NCBIfam" id="TIGR02663">
    <property type="entry name" value="nifX"/>
    <property type="match status" value="1"/>
</dbReference>
<dbReference type="Pfam" id="PF02579">
    <property type="entry name" value="Nitro_FeMo-Co"/>
    <property type="match status" value="1"/>
</dbReference>
<dbReference type="Gene3D" id="3.30.420.130">
    <property type="entry name" value="Dinitrogenase iron-molybdenum cofactor biosynthesis domain"/>
    <property type="match status" value="1"/>
</dbReference>
<dbReference type="SUPFAM" id="SSF53146">
    <property type="entry name" value="Nitrogenase accessory factor-like"/>
    <property type="match status" value="1"/>
</dbReference>
<dbReference type="GO" id="GO:0009399">
    <property type="term" value="P:nitrogen fixation"/>
    <property type="evidence" value="ECO:0007669"/>
    <property type="project" value="InterPro"/>
</dbReference>
<dbReference type="PANTHER" id="PTHR33937">
    <property type="entry name" value="IRON-MOLYBDENUM PROTEIN-RELATED-RELATED"/>
    <property type="match status" value="1"/>
</dbReference>
<evidence type="ECO:0000259" key="3">
    <source>
        <dbReference type="Pfam" id="PF02579"/>
    </source>
</evidence>
<dbReference type="InterPro" id="IPR036105">
    <property type="entry name" value="DiNase_FeMo-co_biosyn_sf"/>
</dbReference>
<keyword evidence="2" id="KW-0535">Nitrogen fixation</keyword>
<protein>
    <submittedName>
        <fullName evidence="4">Nitrogen fixation protein NifX</fullName>
    </submittedName>
</protein>
<feature type="domain" description="Dinitrogenase iron-molybdenum cofactor biosynthesis" evidence="3">
    <location>
        <begin position="14"/>
        <end position="107"/>
    </location>
</feature>
<comment type="similarity">
    <text evidence="1">Belongs to the NifX/NifY family.</text>
</comment>
<evidence type="ECO:0000313" key="4">
    <source>
        <dbReference type="EMBL" id="RAI25808.1"/>
    </source>
</evidence>
<dbReference type="InterPro" id="IPR003731">
    <property type="entry name" value="Di-Nase_FeMo-co_biosynth"/>
</dbReference>
<dbReference type="OrthoDB" id="9797941at2"/>
<dbReference type="Proteomes" id="UP000249299">
    <property type="component" value="Unassembled WGS sequence"/>
</dbReference>
<dbReference type="InterPro" id="IPR034169">
    <property type="entry name" value="NifX-like"/>
</dbReference>
<gene>
    <name evidence="4" type="primary">nifX</name>
    <name evidence="4" type="ORF">CH339_16870</name>
</gene>
<evidence type="ECO:0000256" key="2">
    <source>
        <dbReference type="ARBA" id="ARBA00023231"/>
    </source>
</evidence>
<comment type="caution">
    <text evidence="4">The sequence shown here is derived from an EMBL/GenBank/DDBJ whole genome shotgun (WGS) entry which is preliminary data.</text>
</comment>
<dbReference type="CDD" id="cd00853">
    <property type="entry name" value="NifX"/>
    <property type="match status" value="1"/>
</dbReference>
<dbReference type="PANTHER" id="PTHR33937:SF1">
    <property type="entry name" value="IRON-MOLIBDENUM COFACTOR PROCESSING PROTEIN"/>
    <property type="match status" value="1"/>
</dbReference>
<dbReference type="InterPro" id="IPR013480">
    <property type="entry name" value="NifX"/>
</dbReference>
<dbReference type="GO" id="GO:0051540">
    <property type="term" value="F:metal cluster binding"/>
    <property type="evidence" value="ECO:0007669"/>
    <property type="project" value="InterPro"/>
</dbReference>
<evidence type="ECO:0000313" key="5">
    <source>
        <dbReference type="Proteomes" id="UP000249299"/>
    </source>
</evidence>
<dbReference type="InterPro" id="IPR051840">
    <property type="entry name" value="NifX/NifY_domain"/>
</dbReference>
<organism evidence="4 5">
    <name type="scientific">Rhodobium orientis</name>
    <dbReference type="NCBI Taxonomy" id="34017"/>
    <lineage>
        <taxon>Bacteria</taxon>
        <taxon>Pseudomonadati</taxon>
        <taxon>Pseudomonadota</taxon>
        <taxon>Alphaproteobacteria</taxon>
        <taxon>Hyphomicrobiales</taxon>
        <taxon>Rhodobiaceae</taxon>
        <taxon>Rhodobium</taxon>
    </lineage>
</organism>